<dbReference type="GO" id="GO:0005886">
    <property type="term" value="C:plasma membrane"/>
    <property type="evidence" value="ECO:0007669"/>
    <property type="project" value="TreeGrafter"/>
</dbReference>
<dbReference type="HOGENOM" id="CLU_007847_0_0_1"/>
<dbReference type="PANTHER" id="PTHR13335">
    <property type="entry name" value="TARGET OF RAPAMYCIN COMPLEX 2 SUBUNIT MAPKAP1"/>
    <property type="match status" value="1"/>
</dbReference>
<feature type="compositionally biased region" description="Low complexity" evidence="2">
    <location>
        <begin position="392"/>
        <end position="403"/>
    </location>
</feature>
<feature type="domain" description="SIN1-type PH" evidence="4">
    <location>
        <begin position="927"/>
        <end position="1025"/>
    </location>
</feature>
<dbReference type="eggNOG" id="KOG3739">
    <property type="taxonomic scope" value="Eukaryota"/>
</dbReference>
<dbReference type="InterPro" id="IPR031567">
    <property type="entry name" value="CRIM_dom"/>
</dbReference>
<feature type="region of interest" description="Disordered" evidence="2">
    <location>
        <begin position="337"/>
        <end position="403"/>
    </location>
</feature>
<evidence type="ECO:0000256" key="2">
    <source>
        <dbReference type="SAM" id="MobiDB-lite"/>
    </source>
</evidence>
<proteinExistence type="inferred from homology"/>
<evidence type="ECO:0000313" key="5">
    <source>
        <dbReference type="EMBL" id="GAC97341.1"/>
    </source>
</evidence>
<feature type="region of interest" description="Disordered" evidence="2">
    <location>
        <begin position="709"/>
        <end position="731"/>
    </location>
</feature>
<dbReference type="GO" id="GO:0005737">
    <property type="term" value="C:cytoplasm"/>
    <property type="evidence" value="ECO:0007669"/>
    <property type="project" value="TreeGrafter"/>
</dbReference>
<accession>R9P7M4</accession>
<dbReference type="GO" id="GO:0005546">
    <property type="term" value="F:phosphatidylinositol-4,5-bisphosphate binding"/>
    <property type="evidence" value="ECO:0007669"/>
    <property type="project" value="TreeGrafter"/>
</dbReference>
<organism evidence="5 6">
    <name type="scientific">Pseudozyma hubeiensis (strain SY62)</name>
    <name type="common">Yeast</name>
    <dbReference type="NCBI Taxonomy" id="1305764"/>
    <lineage>
        <taxon>Eukaryota</taxon>
        <taxon>Fungi</taxon>
        <taxon>Dikarya</taxon>
        <taxon>Basidiomycota</taxon>
        <taxon>Ustilaginomycotina</taxon>
        <taxon>Ustilaginomycetes</taxon>
        <taxon>Ustilaginales</taxon>
        <taxon>Ustilaginaceae</taxon>
        <taxon>Pseudozyma</taxon>
    </lineage>
</organism>
<keyword evidence="6" id="KW-1185">Reference proteome</keyword>
<evidence type="ECO:0000313" key="6">
    <source>
        <dbReference type="Proteomes" id="UP000014071"/>
    </source>
</evidence>
<dbReference type="InterPro" id="IPR008828">
    <property type="entry name" value="Sin1/Avo1"/>
</dbReference>
<gene>
    <name evidence="5" type="ORF">PHSY_004926</name>
</gene>
<dbReference type="InterPro" id="IPR031313">
    <property type="entry name" value="Sin1_PH_dom"/>
</dbReference>
<protein>
    <submittedName>
        <fullName evidence="5">Uncharacterized protein</fullName>
    </submittedName>
</protein>
<feature type="compositionally biased region" description="Polar residues" evidence="2">
    <location>
        <begin position="105"/>
        <end position="118"/>
    </location>
</feature>
<dbReference type="STRING" id="1305764.R9P7M4"/>
<feature type="region of interest" description="Disordered" evidence="2">
    <location>
        <begin position="436"/>
        <end position="500"/>
    </location>
</feature>
<feature type="region of interest" description="Disordered" evidence="2">
    <location>
        <begin position="104"/>
        <end position="126"/>
    </location>
</feature>
<reference evidence="6" key="1">
    <citation type="journal article" date="2013" name="Genome Announc.">
        <title>Draft genome sequence of the basidiomycetous yeast-like fungus Pseudozyma hubeiensis SY62, which produces an abundant amount of the biosurfactant mannosylerythritol lipids.</title>
        <authorList>
            <person name="Konishi M."/>
            <person name="Hatada Y."/>
            <person name="Horiuchi J."/>
        </authorList>
    </citation>
    <scope>NUCLEOTIDE SEQUENCE [LARGE SCALE GENOMIC DNA]</scope>
    <source>
        <strain evidence="6">SY62</strain>
    </source>
</reference>
<dbReference type="OrthoDB" id="241990at2759"/>
<feature type="compositionally biased region" description="Basic residues" evidence="2">
    <location>
        <begin position="480"/>
        <end position="496"/>
    </location>
</feature>
<dbReference type="Gene3D" id="2.30.29.30">
    <property type="entry name" value="Pleckstrin-homology domain (PH domain)/Phosphotyrosine-binding domain (PTB)"/>
    <property type="match status" value="1"/>
</dbReference>
<sequence length="1030" mass="109284">MCTVHDPHQGSIFLLHQDDVSCLATAEQLLIILNILEASFAPDVHRARGDARIQTYASASTIIMSLLVDPDHLIHSLRLAYLKRIDDHYGPRIITFPSVSAGKQDASTLSANPPNVSQSLSTSSSSTSFFASSSTAARRDDAPSRASASLSYHNPFGPDSHVVVAGLTDPSRHPELATVYSPVPTAAGPGLFGGSSDKIDRGRERNADALDGGADATDGGHRPGGLSYTQTIYGPGRSGALGMRVNGRRASKRVSISTNRSPAPPAVEKNDKSEGLQEPTTAEQTTASPDKVSAGKTVIQTAGNSLSRPPGEAKHETELELRADFANVETGTVMGKRVNFALPDNPSGAGRASLDAEPTSEDQSLSPRPQGAAAGRHGSLYADSSTESNTALSSLGSAGSLPDGSLGLTTINSAITGGLHSPRSSASQGRDDILTARSSPVTSRPVVPPRNDIPSLSAPPKMVVSATDDSDENSDINKATHARSSRTKRRNSRRMSHPHDARFVGQSDYFSSIRVSRSQLEARHANRPKGSILSSMLQKQNSGPENPFAAFYAGIAGRAATVPSMTVEIYFPWAESRQPSPSSPPTSGAISVHPKTKSMKLNIRKDATMEEVIGYGLYCYVEEKWKPELDPMESTSSDSECEAKTTTIGWTLMIVEDGEVDDDFPAIDQSLLLGKFGGDEFAICEATPNQIRQHRDTYTSIARRTVRAPTTSKTVGNKTGGGAGESIAAGPGTVDATQSTLVGGAKSGAAAISGNPALASRLGVPGAGAQVTPGSLVNIQGTPIFASGALSRSALGSSSQSIFLRVLVTPNTEVRYKTTLQVPSDMYLADVLEMICRKRHLSNVDDWALIVPDKSIVVPLDRTVESLQGNHDLALVRRSSLGALGGTGALSSSSTNPNASIFKRYSADTNAASGQPKYTKTLDIAAAYKSYTVYRKSPMFGGRHNERSLTLDGDWIHIMPTDMKTFGKAASFHVSSVVACKLSSKLVNGFKLVVWRESPRDTKRYDFEADSARIAAEIVREINLLRSQNS</sequence>
<dbReference type="Proteomes" id="UP000014071">
    <property type="component" value="Unassembled WGS sequence"/>
</dbReference>
<dbReference type="GO" id="GO:0031932">
    <property type="term" value="C:TORC2 complex"/>
    <property type="evidence" value="ECO:0007669"/>
    <property type="project" value="InterPro"/>
</dbReference>
<dbReference type="Pfam" id="PF16979">
    <property type="entry name" value="SIN1_PH"/>
    <property type="match status" value="1"/>
</dbReference>
<dbReference type="GO" id="GO:0038203">
    <property type="term" value="P:TORC2 signaling"/>
    <property type="evidence" value="ECO:0007669"/>
    <property type="project" value="TreeGrafter"/>
</dbReference>
<feature type="compositionally biased region" description="Polar residues" evidence="2">
    <location>
        <begin position="382"/>
        <end position="391"/>
    </location>
</feature>
<name>R9P7M4_PSEHS</name>
<evidence type="ECO:0000259" key="3">
    <source>
        <dbReference type="Pfam" id="PF16978"/>
    </source>
</evidence>
<dbReference type="InterPro" id="IPR011993">
    <property type="entry name" value="PH-like_dom_sf"/>
</dbReference>
<dbReference type="PANTHER" id="PTHR13335:SF1">
    <property type="entry name" value="TARGET OF RAPAMYCIN COMPLEX 2 SUBUNIT MAPKAP1"/>
    <property type="match status" value="1"/>
</dbReference>
<feature type="region of interest" description="Disordered" evidence="2">
    <location>
        <begin position="210"/>
        <end position="294"/>
    </location>
</feature>
<evidence type="ECO:0000256" key="1">
    <source>
        <dbReference type="ARBA" id="ARBA00009407"/>
    </source>
</evidence>
<dbReference type="GeneID" id="24110207"/>
<feature type="domain" description="CRIM" evidence="3">
    <location>
        <begin position="531"/>
        <end position="694"/>
    </location>
</feature>
<feature type="region of interest" description="Disordered" evidence="2">
    <location>
        <begin position="133"/>
        <end position="152"/>
    </location>
</feature>
<feature type="compositionally biased region" description="Polar residues" evidence="2">
    <location>
        <begin position="278"/>
        <end position="288"/>
    </location>
</feature>
<dbReference type="EMBL" id="DF238808">
    <property type="protein sequence ID" value="GAC97341.1"/>
    <property type="molecule type" value="Genomic_DNA"/>
</dbReference>
<dbReference type="RefSeq" id="XP_012190928.1">
    <property type="nucleotide sequence ID" value="XM_012335538.1"/>
</dbReference>
<comment type="similarity">
    <text evidence="1">Belongs to the SIN1 family.</text>
</comment>
<dbReference type="AlphaFoldDB" id="R9P7M4"/>
<evidence type="ECO:0000259" key="4">
    <source>
        <dbReference type="Pfam" id="PF16979"/>
    </source>
</evidence>
<dbReference type="Pfam" id="PF16978">
    <property type="entry name" value="CRIM"/>
    <property type="match status" value="1"/>
</dbReference>